<feature type="coiled-coil region" evidence="1">
    <location>
        <begin position="64"/>
        <end position="91"/>
    </location>
</feature>
<gene>
    <name evidence="2" type="ORF">PCOR1329_LOCUS58967</name>
</gene>
<feature type="non-terminal residue" evidence="2">
    <location>
        <position position="106"/>
    </location>
</feature>
<dbReference type="Proteomes" id="UP001189429">
    <property type="component" value="Unassembled WGS sequence"/>
</dbReference>
<comment type="caution">
    <text evidence="2">The sequence shown here is derived from an EMBL/GenBank/DDBJ whole genome shotgun (WGS) entry which is preliminary data.</text>
</comment>
<protein>
    <submittedName>
        <fullName evidence="2">Uncharacterized protein</fullName>
    </submittedName>
</protein>
<dbReference type="Gene3D" id="1.20.58.340">
    <property type="entry name" value="Magnesium transport protein CorA, transmembrane region"/>
    <property type="match status" value="1"/>
</dbReference>
<organism evidence="2 3">
    <name type="scientific">Prorocentrum cordatum</name>
    <dbReference type="NCBI Taxonomy" id="2364126"/>
    <lineage>
        <taxon>Eukaryota</taxon>
        <taxon>Sar</taxon>
        <taxon>Alveolata</taxon>
        <taxon>Dinophyceae</taxon>
        <taxon>Prorocentrales</taxon>
        <taxon>Prorocentraceae</taxon>
        <taxon>Prorocentrum</taxon>
    </lineage>
</organism>
<reference evidence="2" key="1">
    <citation type="submission" date="2023-10" db="EMBL/GenBank/DDBJ databases">
        <authorList>
            <person name="Chen Y."/>
            <person name="Shah S."/>
            <person name="Dougan E. K."/>
            <person name="Thang M."/>
            <person name="Chan C."/>
        </authorList>
    </citation>
    <scope>NUCLEOTIDE SEQUENCE [LARGE SCALE GENOMIC DNA]</scope>
</reference>
<proteinExistence type="predicted"/>
<dbReference type="EMBL" id="CAUYUJ010017335">
    <property type="protein sequence ID" value="CAK0873898.1"/>
    <property type="molecule type" value="Genomic_DNA"/>
</dbReference>
<evidence type="ECO:0000313" key="3">
    <source>
        <dbReference type="Proteomes" id="UP001189429"/>
    </source>
</evidence>
<accession>A0ABN9VKS1</accession>
<name>A0ABN9VKS1_9DINO</name>
<sequence length="106" mass="12522">MISSTHSRVRERGCNFLLYKILDEYADDLLNNVVNAYVVRLQELEKRCTKITTELERRVLWDEVQESKQELARVERRIRGLQRVVRRIADDPDLVVGLTGYMDDVQ</sequence>
<keyword evidence="3" id="KW-1185">Reference proteome</keyword>
<evidence type="ECO:0000313" key="2">
    <source>
        <dbReference type="EMBL" id="CAK0873898.1"/>
    </source>
</evidence>
<keyword evidence="1" id="KW-0175">Coiled coil</keyword>
<evidence type="ECO:0000256" key="1">
    <source>
        <dbReference type="SAM" id="Coils"/>
    </source>
</evidence>